<proteinExistence type="predicted"/>
<feature type="domain" description="DUF4440" evidence="1">
    <location>
        <begin position="11"/>
        <end position="119"/>
    </location>
</feature>
<accession>A0A1Q2CZ18</accession>
<reference evidence="2 3" key="1">
    <citation type="journal article" date="2008" name="Int. J. Syst. Evol. Microbiol.">
        <title>Tessaracoccus flavescens sp. nov., isolated from marine sediment.</title>
        <authorList>
            <person name="Lee D.W."/>
            <person name="Lee S.D."/>
        </authorList>
    </citation>
    <scope>NUCLEOTIDE SEQUENCE [LARGE SCALE GENOMIC DNA]</scope>
    <source>
        <strain evidence="2 3">SST-39T</strain>
    </source>
</reference>
<dbReference type="RefSeq" id="WP_077350649.1">
    <property type="nucleotide sequence ID" value="NZ_CP019607.1"/>
</dbReference>
<evidence type="ECO:0000313" key="2">
    <source>
        <dbReference type="EMBL" id="AQP51386.1"/>
    </source>
</evidence>
<dbReference type="OrthoDB" id="582586at2"/>
<dbReference type="InterPro" id="IPR027843">
    <property type="entry name" value="DUF4440"/>
</dbReference>
<organism evidence="2 3">
    <name type="scientific">Tessaracoccus flavescens</name>
    <dbReference type="NCBI Taxonomy" id="399497"/>
    <lineage>
        <taxon>Bacteria</taxon>
        <taxon>Bacillati</taxon>
        <taxon>Actinomycetota</taxon>
        <taxon>Actinomycetes</taxon>
        <taxon>Propionibacteriales</taxon>
        <taxon>Propionibacteriaceae</taxon>
        <taxon>Tessaracoccus</taxon>
    </lineage>
</organism>
<dbReference type="NCBIfam" id="TIGR02246">
    <property type="entry name" value="SgcJ/EcaC family oxidoreductase"/>
    <property type="match status" value="1"/>
</dbReference>
<dbReference type="SUPFAM" id="SSF54427">
    <property type="entry name" value="NTF2-like"/>
    <property type="match status" value="1"/>
</dbReference>
<dbReference type="STRING" id="399497.BW733_11725"/>
<evidence type="ECO:0000313" key="3">
    <source>
        <dbReference type="Proteomes" id="UP000188235"/>
    </source>
</evidence>
<dbReference type="EMBL" id="CP019607">
    <property type="protein sequence ID" value="AQP51386.1"/>
    <property type="molecule type" value="Genomic_DNA"/>
</dbReference>
<protein>
    <submittedName>
        <fullName evidence="2">DUF4440 domain-containing protein</fullName>
    </submittedName>
</protein>
<dbReference type="Proteomes" id="UP000188235">
    <property type="component" value="Chromosome"/>
</dbReference>
<gene>
    <name evidence="2" type="ORF">BW733_11725</name>
</gene>
<dbReference type="KEGG" id="tfa:BW733_11725"/>
<dbReference type="CDD" id="cd00531">
    <property type="entry name" value="NTF2_like"/>
    <property type="match status" value="1"/>
</dbReference>
<keyword evidence="3" id="KW-1185">Reference proteome</keyword>
<dbReference type="Gene3D" id="3.10.450.50">
    <property type="match status" value="1"/>
</dbReference>
<dbReference type="InterPro" id="IPR032710">
    <property type="entry name" value="NTF2-like_dom_sf"/>
</dbReference>
<dbReference type="InterPro" id="IPR011944">
    <property type="entry name" value="Steroid_delta5-4_isomerase"/>
</dbReference>
<evidence type="ECO:0000259" key="1">
    <source>
        <dbReference type="Pfam" id="PF14534"/>
    </source>
</evidence>
<dbReference type="AlphaFoldDB" id="A0A1Q2CZ18"/>
<dbReference type="Pfam" id="PF14534">
    <property type="entry name" value="DUF4440"/>
    <property type="match status" value="1"/>
</dbReference>
<name>A0A1Q2CZ18_9ACTN</name>
<sequence length="148" mass="16281">MRLKEPVDVALAFAEAWNDRDPDALADLFVEDADFVNVVGLWWEDRRNIRRAHARGFRVMFGSSEMALERTKVRPLGSDSAVVLALWRMAGQVSPDGKEVGDRAGVFTFVVERRDGGWLAVSAQNTDRIDGAETLVAAGGTLTPTSYV</sequence>